<accession>A0A8J1U0L6</accession>
<dbReference type="InterPro" id="IPR001873">
    <property type="entry name" value="ENaC"/>
</dbReference>
<evidence type="ECO:0000256" key="11">
    <source>
        <dbReference type="RuleBase" id="RU000679"/>
    </source>
</evidence>
<evidence type="ECO:0000256" key="3">
    <source>
        <dbReference type="ARBA" id="ARBA00022461"/>
    </source>
</evidence>
<evidence type="ECO:0000256" key="10">
    <source>
        <dbReference type="ARBA" id="ARBA00023303"/>
    </source>
</evidence>
<evidence type="ECO:0000313" key="12">
    <source>
        <dbReference type="EMBL" id="CAH1787527.1"/>
    </source>
</evidence>
<dbReference type="EMBL" id="CAIIXF020000006">
    <property type="protein sequence ID" value="CAH1787527.1"/>
    <property type="molecule type" value="Genomic_DNA"/>
</dbReference>
<evidence type="ECO:0000256" key="9">
    <source>
        <dbReference type="ARBA" id="ARBA00023201"/>
    </source>
</evidence>
<evidence type="ECO:0000256" key="5">
    <source>
        <dbReference type="ARBA" id="ARBA00022989"/>
    </source>
</evidence>
<dbReference type="Proteomes" id="UP000749559">
    <property type="component" value="Unassembled WGS sequence"/>
</dbReference>
<dbReference type="PANTHER" id="PTHR11690:SF248">
    <property type="entry name" value="PICKPOCKET 17, ISOFORM A"/>
    <property type="match status" value="1"/>
</dbReference>
<keyword evidence="8" id="KW-0472">Membrane</keyword>
<keyword evidence="10 11" id="KW-0407">Ion channel</keyword>
<comment type="caution">
    <text evidence="12">The sequence shown here is derived from an EMBL/GenBank/DDBJ whole genome shotgun (WGS) entry which is preliminary data.</text>
</comment>
<evidence type="ECO:0000256" key="4">
    <source>
        <dbReference type="ARBA" id="ARBA00022692"/>
    </source>
</evidence>
<keyword evidence="6" id="KW-0915">Sodium</keyword>
<dbReference type="AlphaFoldDB" id="A0A8J1U0L6"/>
<dbReference type="OrthoDB" id="6021021at2759"/>
<dbReference type="GO" id="GO:0005886">
    <property type="term" value="C:plasma membrane"/>
    <property type="evidence" value="ECO:0007669"/>
    <property type="project" value="TreeGrafter"/>
</dbReference>
<keyword evidence="7 11" id="KW-0406">Ion transport</keyword>
<evidence type="ECO:0000256" key="1">
    <source>
        <dbReference type="ARBA" id="ARBA00004141"/>
    </source>
</evidence>
<comment type="similarity">
    <text evidence="11">Belongs to the amiloride-sensitive sodium channel (TC 1.A.6) family.</text>
</comment>
<gene>
    <name evidence="12" type="ORF">OFUS_LOCUS13206</name>
</gene>
<evidence type="ECO:0000313" key="13">
    <source>
        <dbReference type="Proteomes" id="UP000749559"/>
    </source>
</evidence>
<dbReference type="GO" id="GO:0015280">
    <property type="term" value="F:ligand-gated sodium channel activity"/>
    <property type="evidence" value="ECO:0007669"/>
    <property type="project" value="TreeGrafter"/>
</dbReference>
<evidence type="ECO:0000256" key="7">
    <source>
        <dbReference type="ARBA" id="ARBA00023065"/>
    </source>
</evidence>
<protein>
    <submittedName>
        <fullName evidence="12">Uncharacterized protein</fullName>
    </submittedName>
</protein>
<dbReference type="PRINTS" id="PR01078">
    <property type="entry name" value="AMINACHANNEL"/>
</dbReference>
<keyword evidence="9 11" id="KW-0739">Sodium transport</keyword>
<keyword evidence="2 11" id="KW-0813">Transport</keyword>
<comment type="subcellular location">
    <subcellularLocation>
        <location evidence="1">Membrane</location>
        <topology evidence="1">Multi-pass membrane protein</topology>
    </subcellularLocation>
</comment>
<name>A0A8J1U0L6_OWEFU</name>
<dbReference type="Pfam" id="PF00858">
    <property type="entry name" value="ASC"/>
    <property type="match status" value="1"/>
</dbReference>
<keyword evidence="3 11" id="KW-0894">Sodium channel</keyword>
<evidence type="ECO:0000256" key="2">
    <source>
        <dbReference type="ARBA" id="ARBA00022448"/>
    </source>
</evidence>
<dbReference type="PANTHER" id="PTHR11690">
    <property type="entry name" value="AMILORIDE-SENSITIVE SODIUM CHANNEL-RELATED"/>
    <property type="match status" value="1"/>
</dbReference>
<evidence type="ECO:0000256" key="8">
    <source>
        <dbReference type="ARBA" id="ARBA00023136"/>
    </source>
</evidence>
<organism evidence="12 13">
    <name type="scientific">Owenia fusiformis</name>
    <name type="common">Polychaete worm</name>
    <dbReference type="NCBI Taxonomy" id="6347"/>
    <lineage>
        <taxon>Eukaryota</taxon>
        <taxon>Metazoa</taxon>
        <taxon>Spiralia</taxon>
        <taxon>Lophotrochozoa</taxon>
        <taxon>Annelida</taxon>
        <taxon>Polychaeta</taxon>
        <taxon>Sedentaria</taxon>
        <taxon>Canalipalpata</taxon>
        <taxon>Sabellida</taxon>
        <taxon>Oweniida</taxon>
        <taxon>Oweniidae</taxon>
        <taxon>Owenia</taxon>
    </lineage>
</organism>
<evidence type="ECO:0000256" key="6">
    <source>
        <dbReference type="ARBA" id="ARBA00023053"/>
    </source>
</evidence>
<keyword evidence="5" id="KW-1133">Transmembrane helix</keyword>
<proteinExistence type="inferred from homology"/>
<dbReference type="Gene3D" id="1.10.287.770">
    <property type="entry name" value="YojJ-like"/>
    <property type="match status" value="1"/>
</dbReference>
<sequence length="550" mass="63127">MTVKSLLSDFAKTTTGHGWGNIHERKSMCTKVAWLIFCIASTLASVGHVTSIIYRYSLFETKDRVLVQRQDLLFPSVTICPLTQMSKQGILELTQDSINGEDTYLSIFALQTLLADMVKIEQNSTLLMELSSERQQLYEKFFSRLYTYNGFYENVPTVTKYGYKKHDFISSCMYQGKSCSDEDVHSVIHSHYYNCFTFNDINTTLSNPYSNTTGPTGGLSLQIFLDTDENLYAIYNPEYPTSGSQGVRVVVHEKGTLPDPENEGFDIEQGHSANVALSVTRRELMKPPWGECTEHPQLDEDGFTFNTRVCQMRCLQKMVYKSCGCKRGSLPMYPDIENVQFCNKIQYNEWLDKNPNRTTLLYDIEKLQCGMTEYNWDVVLDQDDCQCQDNCSFHTYDMTLSQSQWPKKGVELDFYCRKIIHLPNYNNSSVYKAFDDQIEPLCTNMYSNATTTKWNEMKQEVGDRLRENFIRLNVYFKDLETKIIKQEPDFELGSMISEIGGSLGIFIGVSIITIAEVFILCLSIIRVLKGESKVMSIQDPNGVNHEKQWP</sequence>
<reference evidence="12" key="1">
    <citation type="submission" date="2022-03" db="EMBL/GenBank/DDBJ databases">
        <authorList>
            <person name="Martin C."/>
        </authorList>
    </citation>
    <scope>NUCLEOTIDE SEQUENCE</scope>
</reference>
<keyword evidence="13" id="KW-1185">Reference proteome</keyword>
<dbReference type="Gene3D" id="2.60.470.10">
    <property type="entry name" value="Acid-sensing ion channels like domains"/>
    <property type="match status" value="1"/>
</dbReference>
<keyword evidence="4 11" id="KW-0812">Transmembrane</keyword>